<proteinExistence type="inferred from homology"/>
<dbReference type="GO" id="GO:0005739">
    <property type="term" value="C:mitochondrion"/>
    <property type="evidence" value="ECO:0007669"/>
    <property type="project" value="UniProtKB-SubCell"/>
</dbReference>
<comment type="similarity">
    <text evidence="1">Belongs to the AIM24 family.</text>
</comment>
<name>A0A9P7MHB8_9HYPO</name>
<dbReference type="OrthoDB" id="1705416at2759"/>
<keyword evidence="4" id="KW-1185">Reference proteome</keyword>
<dbReference type="Proteomes" id="UP000706124">
    <property type="component" value="Unassembled WGS sequence"/>
</dbReference>
<feature type="compositionally biased region" description="Low complexity" evidence="2">
    <location>
        <begin position="16"/>
        <end position="27"/>
    </location>
</feature>
<evidence type="ECO:0000256" key="1">
    <source>
        <dbReference type="RuleBase" id="RU363045"/>
    </source>
</evidence>
<feature type="compositionally biased region" description="Low complexity" evidence="2">
    <location>
        <begin position="36"/>
        <end position="48"/>
    </location>
</feature>
<protein>
    <recommendedName>
        <fullName evidence="1">Altered inheritance of mitochondria protein 24, mitochondrial</fullName>
    </recommendedName>
</protein>
<dbReference type="EMBL" id="SRPO01000045">
    <property type="protein sequence ID" value="KAG5945504.1"/>
    <property type="molecule type" value="Genomic_DNA"/>
</dbReference>
<feature type="compositionally biased region" description="Pro residues" evidence="2">
    <location>
        <begin position="70"/>
        <end position="103"/>
    </location>
</feature>
<accession>A0A9P7MHB8</accession>
<dbReference type="InterPro" id="IPR036983">
    <property type="entry name" value="AIM24_sf"/>
</dbReference>
<comment type="caution">
    <text evidence="3">The sequence shown here is derived from an EMBL/GenBank/DDBJ whole genome shotgun (WGS) entry which is preliminary data.</text>
</comment>
<dbReference type="Gene3D" id="3.60.160.10">
    <property type="entry name" value="Mitochondrial biogenesis AIM24"/>
    <property type="match status" value="1"/>
</dbReference>
<feature type="region of interest" description="Disordered" evidence="2">
    <location>
        <begin position="1"/>
        <end position="232"/>
    </location>
</feature>
<evidence type="ECO:0000256" key="2">
    <source>
        <dbReference type="SAM" id="MobiDB-lite"/>
    </source>
</evidence>
<dbReference type="PANTHER" id="PTHR43657">
    <property type="entry name" value="TRYPTOPHAN RNA-BINDING ATTENUATOR PROTEIN-LIKE PROTEIN"/>
    <property type="match status" value="1"/>
</dbReference>
<sequence>MSSQQHFYPQPPVLGPSASQQQPQYHYSPPPPPGSGIPTSQQQPRSHYSPPPPPGLGIPASQQQPRYHYSPPPPPEQLKAQFPPPPTSPPPNITHFYPPPPQASPEQHTTYSPPPQHTQSPITSHDAATQEQQQQQKHQQQFALTSQHAPPAHILQQNGAQQFPPPPTFGGIVPPVTSQSQRQTTLVMRPESTRESAQQQQPLPQFDPPPLAPDTEASSPSEKSGQHEEEFDSADVARLLSGAPPAGHFMGAEATMDDVGTFNGGSYRISHRDCNTVLTIQLAIGCPLQAKPGAMIAMSATMQLKGEVKFSMKKMIVGADMAVSRYVGPGELLLAPPMLGDITSIRLDGQDSWIVGHDAFLAATQGVIKDHKRQGLGKAIFSGEGLFVYRISGTGIMWITSFGAIIRKDLVDGEKYIVDNGHLVAWNTKYVLERVASGGIISNLASAEGLVCKFTGPGTVFIQTRNPKAFTAYLGGVAIQK</sequence>
<reference evidence="3 4" key="1">
    <citation type="journal article" date="2020" name="bioRxiv">
        <title>Whole genome comparisons of ergot fungi reveals the divergence and evolution of species within the genus Claviceps are the result of varying mechanisms driving genome evolution and host range expansion.</title>
        <authorList>
            <person name="Wyka S.A."/>
            <person name="Mondo S.J."/>
            <person name="Liu M."/>
            <person name="Dettman J."/>
            <person name="Nalam V."/>
            <person name="Broders K.D."/>
        </authorList>
    </citation>
    <scope>NUCLEOTIDE SEQUENCE [LARGE SCALE GENOMIC DNA]</scope>
    <source>
        <strain evidence="3 4">CCC 1485</strain>
    </source>
</reference>
<comment type="subcellular location">
    <subcellularLocation>
        <location evidence="1">Mitochondrion</location>
    </subcellularLocation>
</comment>
<evidence type="ECO:0000313" key="3">
    <source>
        <dbReference type="EMBL" id="KAG5945504.1"/>
    </source>
</evidence>
<dbReference type="SUPFAM" id="SSF51219">
    <property type="entry name" value="TRAP-like"/>
    <property type="match status" value="1"/>
</dbReference>
<dbReference type="AlphaFoldDB" id="A0A9P7MHB8"/>
<dbReference type="InterPro" id="IPR016031">
    <property type="entry name" value="Trp_RNA-bd_attenuator-like_dom"/>
</dbReference>
<evidence type="ECO:0000313" key="4">
    <source>
        <dbReference type="Proteomes" id="UP000706124"/>
    </source>
</evidence>
<dbReference type="PANTHER" id="PTHR43657:SF1">
    <property type="entry name" value="ALTERED INHERITANCE OF MITOCHONDRIA PROTEIN 24, MITOCHONDRIAL"/>
    <property type="match status" value="1"/>
</dbReference>
<dbReference type="InterPro" id="IPR002838">
    <property type="entry name" value="AIM24"/>
</dbReference>
<gene>
    <name evidence="3" type="ORF">E4U60_005220</name>
</gene>
<organism evidence="3 4">
    <name type="scientific">Claviceps pazoutovae</name>
    <dbReference type="NCBI Taxonomy" id="1649127"/>
    <lineage>
        <taxon>Eukaryota</taxon>
        <taxon>Fungi</taxon>
        <taxon>Dikarya</taxon>
        <taxon>Ascomycota</taxon>
        <taxon>Pezizomycotina</taxon>
        <taxon>Sordariomycetes</taxon>
        <taxon>Hypocreomycetidae</taxon>
        <taxon>Hypocreales</taxon>
        <taxon>Clavicipitaceae</taxon>
        <taxon>Claviceps</taxon>
    </lineage>
</organism>
<feature type="compositionally biased region" description="Polar residues" evidence="2">
    <location>
        <begin position="104"/>
        <end position="129"/>
    </location>
</feature>
<keyword evidence="1" id="KW-0496">Mitochondrion</keyword>
<dbReference type="Pfam" id="PF01987">
    <property type="entry name" value="AIM24"/>
    <property type="match status" value="1"/>
</dbReference>
<feature type="compositionally biased region" description="Low complexity" evidence="2">
    <location>
        <begin position="130"/>
        <end position="141"/>
    </location>
</feature>
<dbReference type="NCBIfam" id="TIGR00266">
    <property type="entry name" value="TIGR00266 family protein"/>
    <property type="match status" value="1"/>
</dbReference>